<dbReference type="AlphaFoldDB" id="A0AAD7KC49"/>
<evidence type="ECO:0000313" key="4">
    <source>
        <dbReference type="Proteomes" id="UP001215280"/>
    </source>
</evidence>
<reference evidence="3" key="1">
    <citation type="submission" date="2023-03" db="EMBL/GenBank/DDBJ databases">
        <title>Massive genome expansion in bonnet fungi (Mycena s.s.) driven by repeated elements and novel gene families across ecological guilds.</title>
        <authorList>
            <consortium name="Lawrence Berkeley National Laboratory"/>
            <person name="Harder C.B."/>
            <person name="Miyauchi S."/>
            <person name="Viragh M."/>
            <person name="Kuo A."/>
            <person name="Thoen E."/>
            <person name="Andreopoulos B."/>
            <person name="Lu D."/>
            <person name="Skrede I."/>
            <person name="Drula E."/>
            <person name="Henrissat B."/>
            <person name="Morin E."/>
            <person name="Kohler A."/>
            <person name="Barry K."/>
            <person name="LaButti K."/>
            <person name="Morin E."/>
            <person name="Salamov A."/>
            <person name="Lipzen A."/>
            <person name="Mereny Z."/>
            <person name="Hegedus B."/>
            <person name="Baldrian P."/>
            <person name="Stursova M."/>
            <person name="Weitz H."/>
            <person name="Taylor A."/>
            <person name="Grigoriev I.V."/>
            <person name="Nagy L.G."/>
            <person name="Martin F."/>
            <person name="Kauserud H."/>
        </authorList>
    </citation>
    <scope>NUCLEOTIDE SEQUENCE</scope>
    <source>
        <strain evidence="3">CBHHK188m</strain>
    </source>
</reference>
<accession>A0AAD7KC49</accession>
<feature type="non-terminal residue" evidence="3">
    <location>
        <position position="1"/>
    </location>
</feature>
<evidence type="ECO:0000313" key="3">
    <source>
        <dbReference type="EMBL" id="KAJ7782351.1"/>
    </source>
</evidence>
<dbReference type="PANTHER" id="PTHR36223">
    <property type="entry name" value="BETA-LACTAMASE-TYPE TRANSPEPTIDASE FOLD DOMAIN CONTAINING PROTEIN"/>
    <property type="match status" value="1"/>
</dbReference>
<dbReference type="Proteomes" id="UP001215280">
    <property type="component" value="Unassembled WGS sequence"/>
</dbReference>
<organism evidence="3 4">
    <name type="scientific">Mycena maculata</name>
    <dbReference type="NCBI Taxonomy" id="230809"/>
    <lineage>
        <taxon>Eukaryota</taxon>
        <taxon>Fungi</taxon>
        <taxon>Dikarya</taxon>
        <taxon>Basidiomycota</taxon>
        <taxon>Agaricomycotina</taxon>
        <taxon>Agaricomycetes</taxon>
        <taxon>Agaricomycetidae</taxon>
        <taxon>Agaricales</taxon>
        <taxon>Marasmiineae</taxon>
        <taxon>Mycenaceae</taxon>
        <taxon>Mycena</taxon>
    </lineage>
</organism>
<comment type="caution">
    <text evidence="3">The sequence shown here is derived from an EMBL/GenBank/DDBJ whole genome shotgun (WGS) entry which is preliminary data.</text>
</comment>
<sequence>SVHSLTRYIFPSNHNQFSAWICIDGKEPAPEYGVVTSEDNKTVHCFIASELGKKFSVHWTNLSYDGLTLGHIDMDGKDCGGKMIYSRSLPKSTYKEGVAHQMSVQPFVFSSLSLTDDDDFLGGLHDALGVIDLTICPVEITERNAIPKNRSLSQLKVHEKIKKTITQQIALADPVVGPNPDNFARSRRIGDDIVKFSFNYRPIELLEANGIVSRRSGFKRKASPKPVRAPALNVDVEEEKRALRERLNALQTKRIKKEKKPRVKSEAGEMFDVTWDGPGSLSKEVKLEVKVKAEDRKPPFFSGEVIDLT</sequence>
<keyword evidence="1" id="KW-0175">Coiled coil</keyword>
<gene>
    <name evidence="3" type="ORF">DFH07DRAFT_1010441</name>
</gene>
<dbReference type="EMBL" id="JARJLG010000003">
    <property type="protein sequence ID" value="KAJ7782351.1"/>
    <property type="molecule type" value="Genomic_DNA"/>
</dbReference>
<dbReference type="Pfam" id="PF25534">
    <property type="entry name" value="DUF7918"/>
    <property type="match status" value="1"/>
</dbReference>
<proteinExistence type="predicted"/>
<dbReference type="InterPro" id="IPR057678">
    <property type="entry name" value="DUF7918"/>
</dbReference>
<protein>
    <recommendedName>
        <fullName evidence="2">DUF7918 domain-containing protein</fullName>
    </recommendedName>
</protein>
<name>A0AAD7KC49_9AGAR</name>
<feature type="coiled-coil region" evidence="1">
    <location>
        <begin position="233"/>
        <end position="260"/>
    </location>
</feature>
<feature type="domain" description="DUF7918" evidence="2">
    <location>
        <begin position="22"/>
        <end position="214"/>
    </location>
</feature>
<evidence type="ECO:0000256" key="1">
    <source>
        <dbReference type="SAM" id="Coils"/>
    </source>
</evidence>
<keyword evidence="4" id="KW-1185">Reference proteome</keyword>
<evidence type="ECO:0000259" key="2">
    <source>
        <dbReference type="Pfam" id="PF25534"/>
    </source>
</evidence>
<dbReference type="PANTHER" id="PTHR36223:SF1">
    <property type="entry name" value="TRANSCRIPTION ELONGATION FACTOR EAF N-TERMINAL DOMAIN-CONTAINING PROTEIN"/>
    <property type="match status" value="1"/>
</dbReference>